<evidence type="ECO:0000313" key="2">
    <source>
        <dbReference type="Proteomes" id="UP000199705"/>
    </source>
</evidence>
<dbReference type="Proteomes" id="UP000199705">
    <property type="component" value="Unassembled WGS sequence"/>
</dbReference>
<dbReference type="EMBL" id="FNCG01000013">
    <property type="protein sequence ID" value="SDH86448.1"/>
    <property type="molecule type" value="Genomic_DNA"/>
</dbReference>
<dbReference type="STRING" id="551996.SAMN05192573_11386"/>
<reference evidence="2" key="1">
    <citation type="submission" date="2016-10" db="EMBL/GenBank/DDBJ databases">
        <authorList>
            <person name="Varghese N."/>
            <person name="Submissions S."/>
        </authorList>
    </citation>
    <scope>NUCLEOTIDE SEQUENCE [LARGE SCALE GENOMIC DNA]</scope>
    <source>
        <strain evidence="2">Gh-67</strain>
    </source>
</reference>
<keyword evidence="2" id="KW-1185">Reference proteome</keyword>
<dbReference type="RefSeq" id="WP_091172158.1">
    <property type="nucleotide sequence ID" value="NZ_CP071878.2"/>
</dbReference>
<protein>
    <submittedName>
        <fullName evidence="1">Uncharacterized protein</fullName>
    </submittedName>
</protein>
<accession>A0A1G8FWA7</accession>
<sequence>MNPEELLNEGNERNKPAADSPLISLERDLKYFNESIKEVSEEIMNEGLSSYPIFIAHQHELSLGELILDRHDLNSEWSIHASTLEEFVERDVIKPVLKERFINSYKDPYQFMCVFVVVPEGANFVFFPYAK</sequence>
<gene>
    <name evidence="1" type="ORF">SAMN05192573_11386</name>
</gene>
<dbReference type="AlphaFoldDB" id="A0A1G8FWA7"/>
<proteinExistence type="predicted"/>
<evidence type="ECO:0000313" key="1">
    <source>
        <dbReference type="EMBL" id="SDH86448.1"/>
    </source>
</evidence>
<name>A0A1G8FWA7_9SPHI</name>
<organism evidence="1 2">
    <name type="scientific">Mucilaginibacter gossypii</name>
    <dbReference type="NCBI Taxonomy" id="551996"/>
    <lineage>
        <taxon>Bacteria</taxon>
        <taxon>Pseudomonadati</taxon>
        <taxon>Bacteroidota</taxon>
        <taxon>Sphingobacteriia</taxon>
        <taxon>Sphingobacteriales</taxon>
        <taxon>Sphingobacteriaceae</taxon>
        <taxon>Mucilaginibacter</taxon>
    </lineage>
</organism>